<protein>
    <submittedName>
        <fullName evidence="2">Uncharacterized protein</fullName>
    </submittedName>
</protein>
<sequence>TVVNIDNSNAKATVSGFDSDSFVRGNVIRNSGINRLRFSTESQQPPIMSNKDGMSKTVVDTNAYEETCIVTGSRPFLVGHSRAASADISSDSNSLNSTPITTTITNSNLQQQVMTSKMSHHIRNNSVDNSLVTSVFSTPGLTVKQTNTSTINNQPPPNKPAVPLKPAGIVSVFVPGSNTTATGPTLSTSNAGKKTGLLNVYGKLVTTTSVIPAKTDNSDNGSHISRYSNEIPVQQTSESGVHHHPIPPPRKVKF</sequence>
<organism evidence="2 3">
    <name type="scientific">Euroglyphus maynei</name>
    <name type="common">Mayne's house dust mite</name>
    <dbReference type="NCBI Taxonomy" id="6958"/>
    <lineage>
        <taxon>Eukaryota</taxon>
        <taxon>Metazoa</taxon>
        <taxon>Ecdysozoa</taxon>
        <taxon>Arthropoda</taxon>
        <taxon>Chelicerata</taxon>
        <taxon>Arachnida</taxon>
        <taxon>Acari</taxon>
        <taxon>Acariformes</taxon>
        <taxon>Sarcoptiformes</taxon>
        <taxon>Astigmata</taxon>
        <taxon>Psoroptidia</taxon>
        <taxon>Analgoidea</taxon>
        <taxon>Pyroglyphidae</taxon>
        <taxon>Pyroglyphinae</taxon>
        <taxon>Euroglyphus</taxon>
    </lineage>
</organism>
<feature type="compositionally biased region" description="Basic residues" evidence="1">
    <location>
        <begin position="242"/>
        <end position="254"/>
    </location>
</feature>
<feature type="region of interest" description="Disordered" evidence="1">
    <location>
        <begin position="233"/>
        <end position="254"/>
    </location>
</feature>
<name>A0A1Y3BC60_EURMA</name>
<comment type="caution">
    <text evidence="2">The sequence shown here is derived from an EMBL/GenBank/DDBJ whole genome shotgun (WGS) entry which is preliminary data.</text>
</comment>
<feature type="non-terminal residue" evidence="2">
    <location>
        <position position="1"/>
    </location>
</feature>
<keyword evidence="3" id="KW-1185">Reference proteome</keyword>
<reference evidence="2 3" key="1">
    <citation type="submission" date="2017-03" db="EMBL/GenBank/DDBJ databases">
        <title>Genome Survey of Euroglyphus maynei.</title>
        <authorList>
            <person name="Arlian L.G."/>
            <person name="Morgan M.S."/>
            <person name="Rider S.D."/>
        </authorList>
    </citation>
    <scope>NUCLEOTIDE SEQUENCE [LARGE SCALE GENOMIC DNA]</scope>
    <source>
        <strain evidence="2">Arlian Lab</strain>
        <tissue evidence="2">Whole body</tissue>
    </source>
</reference>
<accession>A0A1Y3BC60</accession>
<dbReference type="EMBL" id="MUJZ01032285">
    <property type="protein sequence ID" value="OTF77498.1"/>
    <property type="molecule type" value="Genomic_DNA"/>
</dbReference>
<dbReference type="Proteomes" id="UP000194236">
    <property type="component" value="Unassembled WGS sequence"/>
</dbReference>
<proteinExistence type="predicted"/>
<dbReference type="AlphaFoldDB" id="A0A1Y3BC60"/>
<gene>
    <name evidence="2" type="ORF">BLA29_009825</name>
</gene>
<evidence type="ECO:0000313" key="2">
    <source>
        <dbReference type="EMBL" id="OTF77498.1"/>
    </source>
</evidence>
<evidence type="ECO:0000256" key="1">
    <source>
        <dbReference type="SAM" id="MobiDB-lite"/>
    </source>
</evidence>
<evidence type="ECO:0000313" key="3">
    <source>
        <dbReference type="Proteomes" id="UP000194236"/>
    </source>
</evidence>